<evidence type="ECO:0000313" key="10">
    <source>
        <dbReference type="Proteomes" id="UP001156601"/>
    </source>
</evidence>
<dbReference type="SMART" id="SM00388">
    <property type="entry name" value="HisKA"/>
    <property type="match status" value="1"/>
</dbReference>
<dbReference type="InterPro" id="IPR013767">
    <property type="entry name" value="PAS_fold"/>
</dbReference>
<feature type="modified residue" description="4-aspartylphosphate" evidence="5">
    <location>
        <position position="824"/>
    </location>
</feature>
<evidence type="ECO:0000313" key="9">
    <source>
        <dbReference type="EMBL" id="GLR72278.1"/>
    </source>
</evidence>
<dbReference type="Gene3D" id="3.40.50.2300">
    <property type="match status" value="1"/>
</dbReference>
<dbReference type="Gene3D" id="3.30.450.20">
    <property type="entry name" value="PAS domain"/>
    <property type="match status" value="3"/>
</dbReference>
<evidence type="ECO:0000256" key="3">
    <source>
        <dbReference type="ARBA" id="ARBA00022553"/>
    </source>
</evidence>
<evidence type="ECO:0000256" key="1">
    <source>
        <dbReference type="ARBA" id="ARBA00000085"/>
    </source>
</evidence>
<evidence type="ECO:0000256" key="2">
    <source>
        <dbReference type="ARBA" id="ARBA00012438"/>
    </source>
</evidence>
<gene>
    <name evidence="9" type="ORF">GCM10007852_31860</name>
</gene>
<dbReference type="SMART" id="SM00387">
    <property type="entry name" value="HATPase_c"/>
    <property type="match status" value="1"/>
</dbReference>
<dbReference type="CDD" id="cd17546">
    <property type="entry name" value="REC_hyHK_CKI1_RcsC-like"/>
    <property type="match status" value="1"/>
</dbReference>
<comment type="catalytic activity">
    <reaction evidence="1">
        <text>ATP + protein L-histidine = ADP + protein N-phospho-L-histidine.</text>
        <dbReference type="EC" id="2.7.13.3"/>
    </reaction>
</comment>
<accession>A0AA37T598</accession>
<dbReference type="PROSITE" id="PS50109">
    <property type="entry name" value="HIS_KIN"/>
    <property type="match status" value="1"/>
</dbReference>
<feature type="domain" description="PAS" evidence="8">
    <location>
        <begin position="151"/>
        <end position="199"/>
    </location>
</feature>
<feature type="domain" description="PAS" evidence="8">
    <location>
        <begin position="13"/>
        <end position="65"/>
    </location>
</feature>
<dbReference type="Pfam" id="PF02518">
    <property type="entry name" value="HATPase_c"/>
    <property type="match status" value="1"/>
</dbReference>
<dbReference type="GO" id="GO:0006355">
    <property type="term" value="P:regulation of DNA-templated transcription"/>
    <property type="evidence" value="ECO:0007669"/>
    <property type="project" value="InterPro"/>
</dbReference>
<evidence type="ECO:0000259" key="7">
    <source>
        <dbReference type="PROSITE" id="PS50110"/>
    </source>
</evidence>
<reference evidence="9" key="2">
    <citation type="submission" date="2023-01" db="EMBL/GenBank/DDBJ databases">
        <title>Draft genome sequence of Agaribacter marinus strain NBRC 110023.</title>
        <authorList>
            <person name="Sun Q."/>
            <person name="Mori K."/>
        </authorList>
    </citation>
    <scope>NUCLEOTIDE SEQUENCE</scope>
    <source>
        <strain evidence="9">NBRC 110023</strain>
    </source>
</reference>
<dbReference type="EMBL" id="BSOT01000009">
    <property type="protein sequence ID" value="GLR72278.1"/>
    <property type="molecule type" value="Genomic_DNA"/>
</dbReference>
<dbReference type="EC" id="2.7.13.3" evidence="2"/>
<dbReference type="CDD" id="cd16922">
    <property type="entry name" value="HATPase_EvgS-ArcB-TorS-like"/>
    <property type="match status" value="1"/>
</dbReference>
<organism evidence="9 10">
    <name type="scientific">Agaribacter marinus</name>
    <dbReference type="NCBI Taxonomy" id="1431249"/>
    <lineage>
        <taxon>Bacteria</taxon>
        <taxon>Pseudomonadati</taxon>
        <taxon>Pseudomonadota</taxon>
        <taxon>Gammaproteobacteria</taxon>
        <taxon>Alteromonadales</taxon>
        <taxon>Alteromonadaceae</taxon>
        <taxon>Agaribacter</taxon>
    </lineage>
</organism>
<evidence type="ECO:0000259" key="8">
    <source>
        <dbReference type="PROSITE" id="PS50112"/>
    </source>
</evidence>
<dbReference type="NCBIfam" id="TIGR00229">
    <property type="entry name" value="sensory_box"/>
    <property type="match status" value="2"/>
</dbReference>
<dbReference type="AlphaFoldDB" id="A0AA37T598"/>
<dbReference type="InterPro" id="IPR035965">
    <property type="entry name" value="PAS-like_dom_sf"/>
</dbReference>
<dbReference type="PROSITE" id="PS50110">
    <property type="entry name" value="RESPONSE_REGULATORY"/>
    <property type="match status" value="1"/>
</dbReference>
<dbReference type="SMART" id="SM00448">
    <property type="entry name" value="REC"/>
    <property type="match status" value="1"/>
</dbReference>
<feature type="domain" description="Histidine kinase" evidence="6">
    <location>
        <begin position="409"/>
        <end position="626"/>
    </location>
</feature>
<dbReference type="SUPFAM" id="SSF55874">
    <property type="entry name" value="ATPase domain of HSP90 chaperone/DNA topoisomerase II/histidine kinase"/>
    <property type="match status" value="1"/>
</dbReference>
<keyword evidence="4" id="KW-0902">Two-component regulatory system</keyword>
<dbReference type="GO" id="GO:0000155">
    <property type="term" value="F:phosphorelay sensor kinase activity"/>
    <property type="evidence" value="ECO:0007669"/>
    <property type="project" value="InterPro"/>
</dbReference>
<reference evidence="9" key="1">
    <citation type="journal article" date="2014" name="Int. J. Syst. Evol. Microbiol.">
        <title>Complete genome sequence of Corynebacterium casei LMG S-19264T (=DSM 44701T), isolated from a smear-ripened cheese.</title>
        <authorList>
            <consortium name="US DOE Joint Genome Institute (JGI-PGF)"/>
            <person name="Walter F."/>
            <person name="Albersmeier A."/>
            <person name="Kalinowski J."/>
            <person name="Ruckert C."/>
        </authorList>
    </citation>
    <scope>NUCLEOTIDE SEQUENCE</scope>
    <source>
        <strain evidence="9">NBRC 110023</strain>
    </source>
</reference>
<dbReference type="PANTHER" id="PTHR45339:SF1">
    <property type="entry name" value="HYBRID SIGNAL TRANSDUCTION HISTIDINE KINASE J"/>
    <property type="match status" value="1"/>
</dbReference>
<dbReference type="CDD" id="cd00130">
    <property type="entry name" value="PAS"/>
    <property type="match status" value="2"/>
</dbReference>
<dbReference type="SUPFAM" id="SSF55785">
    <property type="entry name" value="PYP-like sensor domain (PAS domain)"/>
    <property type="match status" value="3"/>
</dbReference>
<dbReference type="SUPFAM" id="SSF52172">
    <property type="entry name" value="CheY-like"/>
    <property type="match status" value="1"/>
</dbReference>
<dbReference type="InterPro" id="IPR000014">
    <property type="entry name" value="PAS"/>
</dbReference>
<name>A0AA37T598_9ALTE</name>
<evidence type="ECO:0000259" key="6">
    <source>
        <dbReference type="PROSITE" id="PS50109"/>
    </source>
</evidence>
<dbReference type="Pfam" id="PF00512">
    <property type="entry name" value="HisKA"/>
    <property type="match status" value="1"/>
</dbReference>
<dbReference type="CDD" id="cd00082">
    <property type="entry name" value="HisKA"/>
    <property type="match status" value="1"/>
</dbReference>
<dbReference type="InterPro" id="IPR036097">
    <property type="entry name" value="HisK_dim/P_sf"/>
</dbReference>
<dbReference type="Proteomes" id="UP001156601">
    <property type="component" value="Unassembled WGS sequence"/>
</dbReference>
<dbReference type="SUPFAM" id="SSF47384">
    <property type="entry name" value="Homodimeric domain of signal transducing histidine kinase"/>
    <property type="match status" value="1"/>
</dbReference>
<sequence>MPNNALLDLSGEFSDSLNEIFEACTTAILLVDKYSNIRYCNGVVLDLFGYQPKELLNQPISMLMPPKFRFGHEEMFNRYFTAPQRRQMGNGTIFPSIDKMGNKINVSIGLNTLLLNNENFVVANITQAQENNDRVNRDLQLSDALRIRMINNKRLIQLADASNSSVIITDKQHVITWVNTSLTKLLDKSLEQLIGRPIIDVFGAQKAKLDALFMAYAEQHALKKEFVVELSGVPRHLVMALSPILSEQNSNGNVLYINDITEQLRLQHELDENTHLLTTIARIAKIGHYTLNIATNELNWSDEIYRIHDLPIGTPMDVEKAIGFYTNQSRPIIEKAVESSLQTGEPYDLELPLITASRRDIWVRAVGYVEFIDGEPAMLKGAFQDITHMRLSALEAEKGIRTKSAFLANMSHELRTPINGIMGVSEILAETKLDAQQNEYLSVLTKSASTLLSLVNQILTYAKLEEYPDDVHNSQFSVSTLIQQVAFTHTVASEKKGITFSVSIADDVPDSIVADAEKLEQIINNILSNAVKFTTQGGIKLNIAASRDNELRISVEDTGPGIKDSDQEMLFEAFRQLDMSYARQYDGTGLGLAISKNLVSNIGGRMGVDSELGRGSTFWFTVPYETAQHAKPSNKILKLPPILVLVKSNERNQWLKVADGLNLTIVPATSETQMLQVLKSNDIIKLVLVPLEQITKPADVVKRAVERLLSKQQLLLFVKSSKLGDVIHKDFVDCVVEVATSQDIGERVTQYLLAAESFYQSFMRLSEGKLEGKHLLIVEDNEINRLIFYEMLNDLVAKITMAENGVDALEKLSAHDDIDLIVMDCQMPEMDGYECTQYIRKSTDAQRRNLPIVAATAHVLSDEVTKCYTVGMNDIIQKPFNKHQLIKAIANNL</sequence>
<dbReference type="Gene3D" id="1.10.287.130">
    <property type="match status" value="1"/>
</dbReference>
<dbReference type="PRINTS" id="PR00344">
    <property type="entry name" value="BCTRLSENSOR"/>
</dbReference>
<dbReference type="InterPro" id="IPR005467">
    <property type="entry name" value="His_kinase_dom"/>
</dbReference>
<protein>
    <recommendedName>
        <fullName evidence="2">histidine kinase</fullName>
        <ecNumber evidence="2">2.7.13.3</ecNumber>
    </recommendedName>
</protein>
<keyword evidence="3 5" id="KW-0597">Phosphoprotein</keyword>
<dbReference type="InterPro" id="IPR004358">
    <property type="entry name" value="Sig_transdc_His_kin-like_C"/>
</dbReference>
<dbReference type="Pfam" id="PF00989">
    <property type="entry name" value="PAS"/>
    <property type="match status" value="2"/>
</dbReference>
<comment type="caution">
    <text evidence="9">The sequence shown here is derived from an EMBL/GenBank/DDBJ whole genome shotgun (WGS) entry which is preliminary data.</text>
</comment>
<dbReference type="InterPro" id="IPR003661">
    <property type="entry name" value="HisK_dim/P_dom"/>
</dbReference>
<dbReference type="InterPro" id="IPR003594">
    <property type="entry name" value="HATPase_dom"/>
</dbReference>
<dbReference type="PANTHER" id="PTHR45339">
    <property type="entry name" value="HYBRID SIGNAL TRANSDUCTION HISTIDINE KINASE J"/>
    <property type="match status" value="1"/>
</dbReference>
<dbReference type="PROSITE" id="PS50112">
    <property type="entry name" value="PAS"/>
    <property type="match status" value="2"/>
</dbReference>
<dbReference type="SMART" id="SM00091">
    <property type="entry name" value="PAS"/>
    <property type="match status" value="2"/>
</dbReference>
<keyword evidence="10" id="KW-1185">Reference proteome</keyword>
<evidence type="ECO:0000256" key="4">
    <source>
        <dbReference type="ARBA" id="ARBA00023012"/>
    </source>
</evidence>
<dbReference type="FunFam" id="3.30.565.10:FF:000010">
    <property type="entry name" value="Sensor histidine kinase RcsC"/>
    <property type="match status" value="1"/>
</dbReference>
<evidence type="ECO:0000256" key="5">
    <source>
        <dbReference type="PROSITE-ProRule" id="PRU00169"/>
    </source>
</evidence>
<proteinExistence type="predicted"/>
<dbReference type="Pfam" id="PF00072">
    <property type="entry name" value="Response_reg"/>
    <property type="match status" value="1"/>
</dbReference>
<dbReference type="Gene3D" id="3.30.565.10">
    <property type="entry name" value="Histidine kinase-like ATPase, C-terminal domain"/>
    <property type="match status" value="1"/>
</dbReference>
<feature type="domain" description="Response regulatory" evidence="7">
    <location>
        <begin position="774"/>
        <end position="893"/>
    </location>
</feature>
<dbReference type="InterPro" id="IPR036890">
    <property type="entry name" value="HATPase_C_sf"/>
</dbReference>
<dbReference type="InterPro" id="IPR011006">
    <property type="entry name" value="CheY-like_superfamily"/>
</dbReference>
<dbReference type="InterPro" id="IPR001789">
    <property type="entry name" value="Sig_transdc_resp-reg_receiver"/>
</dbReference>